<feature type="region of interest" description="Disordered" evidence="3">
    <location>
        <begin position="650"/>
        <end position="679"/>
    </location>
</feature>
<evidence type="ECO:0000256" key="3">
    <source>
        <dbReference type="SAM" id="MobiDB-lite"/>
    </source>
</evidence>
<dbReference type="CDD" id="cd21039">
    <property type="entry name" value="NURR"/>
    <property type="match status" value="1"/>
</dbReference>
<comment type="caution">
    <text evidence="5">The sequence shown here is derived from an EMBL/GenBank/DDBJ whole genome shotgun (WGS) entry which is preliminary data.</text>
</comment>
<evidence type="ECO:0000313" key="6">
    <source>
        <dbReference type="Proteomes" id="UP000326396"/>
    </source>
</evidence>
<dbReference type="EMBL" id="SZYD01000001">
    <property type="protein sequence ID" value="KAD7479494.1"/>
    <property type="molecule type" value="Genomic_DNA"/>
</dbReference>
<dbReference type="SMART" id="SM00360">
    <property type="entry name" value="RRM"/>
    <property type="match status" value="3"/>
</dbReference>
<gene>
    <name evidence="5" type="ORF">E3N88_02630</name>
</gene>
<dbReference type="Pfam" id="PF18360">
    <property type="entry name" value="hnRNP_Q_AcD"/>
    <property type="match status" value="1"/>
</dbReference>
<dbReference type="Proteomes" id="UP000326396">
    <property type="component" value="Linkage Group LG1"/>
</dbReference>
<feature type="domain" description="RRM" evidence="4">
    <location>
        <begin position="278"/>
        <end position="358"/>
    </location>
</feature>
<dbReference type="PROSITE" id="PS50102">
    <property type="entry name" value="RRM"/>
    <property type="match status" value="3"/>
</dbReference>
<dbReference type="OrthoDB" id="3800936at2759"/>
<evidence type="ECO:0000256" key="1">
    <source>
        <dbReference type="ARBA" id="ARBA00022884"/>
    </source>
</evidence>
<organism evidence="5 6">
    <name type="scientific">Mikania micrantha</name>
    <name type="common">bitter vine</name>
    <dbReference type="NCBI Taxonomy" id="192012"/>
    <lineage>
        <taxon>Eukaryota</taxon>
        <taxon>Viridiplantae</taxon>
        <taxon>Streptophyta</taxon>
        <taxon>Embryophyta</taxon>
        <taxon>Tracheophyta</taxon>
        <taxon>Spermatophyta</taxon>
        <taxon>Magnoliopsida</taxon>
        <taxon>eudicotyledons</taxon>
        <taxon>Gunneridae</taxon>
        <taxon>Pentapetalae</taxon>
        <taxon>asterids</taxon>
        <taxon>campanulids</taxon>
        <taxon>Asterales</taxon>
        <taxon>Asteraceae</taxon>
        <taxon>Asteroideae</taxon>
        <taxon>Heliantheae alliance</taxon>
        <taxon>Eupatorieae</taxon>
        <taxon>Mikania</taxon>
    </lineage>
</organism>
<feature type="region of interest" description="Disordered" evidence="3">
    <location>
        <begin position="32"/>
        <end position="61"/>
    </location>
</feature>
<reference evidence="5 6" key="1">
    <citation type="submission" date="2019-05" db="EMBL/GenBank/DDBJ databases">
        <title>Mikania micrantha, genome provides insights into the molecular mechanism of rapid growth.</title>
        <authorList>
            <person name="Liu B."/>
        </authorList>
    </citation>
    <scope>NUCLEOTIDE SEQUENCE [LARGE SCALE GENOMIC DNA]</scope>
    <source>
        <strain evidence="5">NLD-2019</strain>
        <tissue evidence="5">Leaf</tissue>
    </source>
</reference>
<evidence type="ECO:0000313" key="5">
    <source>
        <dbReference type="EMBL" id="KAD7479494.1"/>
    </source>
</evidence>
<dbReference type="InterPro" id="IPR012677">
    <property type="entry name" value="Nucleotide-bd_a/b_plait_sf"/>
</dbReference>
<feature type="domain" description="RRM" evidence="4">
    <location>
        <begin position="96"/>
        <end position="173"/>
    </location>
</feature>
<proteinExistence type="predicted"/>
<evidence type="ECO:0000256" key="2">
    <source>
        <dbReference type="PROSITE-ProRule" id="PRU00176"/>
    </source>
</evidence>
<dbReference type="PANTHER" id="PTHR21245">
    <property type="entry name" value="HETEROGENEOUS NUCLEAR RIBONUCLEOPROTEIN"/>
    <property type="match status" value="1"/>
</dbReference>
<dbReference type="CDD" id="cd00590">
    <property type="entry name" value="RRM_SF"/>
    <property type="match status" value="2"/>
</dbReference>
<keyword evidence="1 2" id="KW-0694">RNA-binding</keyword>
<keyword evidence="6" id="KW-1185">Reference proteome</keyword>
<sequence length="679" mass="74572">MDIEMIEANLVVGVALAVLIVLVRRDGDGAWRGSDEGGEGVGSKASCFSGESTGGEAPKRTSSFCSRLQEDWKSIFQMNNSLDRNSTDYQHGSKGVEVFVGGLARSLTDDKVHKVFSTCGEIMDMRLIKDQNGNLKGFGFVRFTTKDAADKAMKELNDSMLEGKKIGVLPSAGQDTLFLGNLNKGWSVDDFNNAVRQVFPDIVSIDLAQPLSGSETTVSKKFKNRGFGFVKFSSHAAAARAFRVGSKPDFVLGGTTHPSVKWAEEDARVDPDELAKIKIAFVRNLPSNTDENYLKLLFGPFGKVEKVSVHNKGTSTIGFIHFAERSHLDDAIRGLNEKTIVGPMGGPTFKLQVEVARPMDKKRKRVYEESQVIQSRELSNNYIHQNYEPVLSSYNGHHQNTLKEPVAADPHEAAVLLLPVAVRERLLRILRLGIATRYDIEVESLANLAALPESTAILVLDQFMLSGADKHDKGAYLTSLISKHQVDKLGLNHPPLSLQRLRDPNVREPVGLGLSGMAHLSAVDSLALQVDPSVPRSDNYASHYSSVYSDYRLPSHAAGVVRGEERSPLHFHELPGSSSTASYSRYLTNSNVPTTYANMEEMSPNPSHQIPGSSSMPYAKQPANDPYRMIPGYIKGGDGPTTRPQMRFDPFTGEPYKFDPFTGEPIVPESLPSPYENPY</sequence>
<dbReference type="InterPro" id="IPR000504">
    <property type="entry name" value="RRM_dom"/>
</dbReference>
<dbReference type="SUPFAM" id="SSF54928">
    <property type="entry name" value="RNA-binding domain, RBD"/>
    <property type="match status" value="2"/>
</dbReference>
<dbReference type="Pfam" id="PF00076">
    <property type="entry name" value="RRM_1"/>
    <property type="match status" value="2"/>
</dbReference>
<evidence type="ECO:0000259" key="4">
    <source>
        <dbReference type="PROSITE" id="PS50102"/>
    </source>
</evidence>
<dbReference type="InterPro" id="IPR041337">
    <property type="entry name" value="hnRNP_Q_AcD"/>
</dbReference>
<accession>A0A5N6Q4A8</accession>
<feature type="domain" description="RRM" evidence="4">
    <location>
        <begin position="175"/>
        <end position="265"/>
    </location>
</feature>
<dbReference type="GO" id="GO:0003723">
    <property type="term" value="F:RNA binding"/>
    <property type="evidence" value="ECO:0007669"/>
    <property type="project" value="UniProtKB-UniRule"/>
</dbReference>
<name>A0A5N6Q4A8_9ASTR</name>
<dbReference type="InterPro" id="IPR035979">
    <property type="entry name" value="RBD_domain_sf"/>
</dbReference>
<dbReference type="Gene3D" id="3.30.70.330">
    <property type="match status" value="3"/>
</dbReference>
<protein>
    <recommendedName>
        <fullName evidence="4">RRM domain-containing protein</fullName>
    </recommendedName>
</protein>
<dbReference type="AlphaFoldDB" id="A0A5N6Q4A8"/>